<reference evidence="7" key="2">
    <citation type="submission" date="2020-09" db="EMBL/GenBank/DDBJ databases">
        <authorList>
            <person name="Kikuchi T."/>
        </authorList>
    </citation>
    <scope>NUCLEOTIDE SEQUENCE</scope>
    <source>
        <strain evidence="7">Ka4C1</strain>
    </source>
</reference>
<evidence type="ECO:0000313" key="7">
    <source>
        <dbReference type="EMBL" id="CAD5224888.1"/>
    </source>
</evidence>
<sequence length="352" mass="41028">MNCRRLVSRYPPWLIFLVVLGAIAHYNEYLALRIRSCFWRMPEEGGIRVMLVADPQLVGYQNEPKWLGAFTRWDSDRYMSNAFTVAYKILQPDMVIFLGDLIDEMVFANDAEREWAINRFYEAFPQFDLNTTLIFIPGDNDIGGEVEPVQDHLRRKFADKFPNYYSNRATDKLLELSMVDSLSDNQLYRLSRAPGGLPVMLSHLPMIRSFIKPIFEQFSDESYETRLVLSAHDHVSEYYIQPEHDQRFDRVAGENGIKFLFAKGNKNSVLEIQVPTISYRMGVPNMAIGVLGVRNSSDGFHIHYENWWLPSRYPQLYVYLVYIAFVFAYCVRKLYLSVSRRSDGKPVKYSIV</sequence>
<dbReference type="InterPro" id="IPR029052">
    <property type="entry name" value="Metallo-depent_PP-like"/>
</dbReference>
<comment type="subcellular location">
    <subcellularLocation>
        <location evidence="1">Membrane</location>
        <topology evidence="1">Multi-pass membrane protein</topology>
    </subcellularLocation>
</comment>
<evidence type="ECO:0000256" key="1">
    <source>
        <dbReference type="ARBA" id="ARBA00004141"/>
    </source>
</evidence>
<keyword evidence="9" id="KW-1185">Reference proteome</keyword>
<dbReference type="GO" id="GO:0005783">
    <property type="term" value="C:endoplasmic reticulum"/>
    <property type="evidence" value="ECO:0007669"/>
    <property type="project" value="TreeGrafter"/>
</dbReference>
<accession>A0A1I7RU60</accession>
<feature type="transmembrane region" description="Helical" evidence="5">
    <location>
        <begin position="316"/>
        <end position="335"/>
    </location>
</feature>
<dbReference type="SUPFAM" id="SSF56300">
    <property type="entry name" value="Metallo-dependent phosphatases"/>
    <property type="match status" value="1"/>
</dbReference>
<dbReference type="eggNOG" id="KOG3662">
    <property type="taxonomic scope" value="Eukaryota"/>
</dbReference>
<organism evidence="8 10">
    <name type="scientific">Bursaphelenchus xylophilus</name>
    <name type="common">Pinewood nematode worm</name>
    <name type="synonym">Aphelenchoides xylophilus</name>
    <dbReference type="NCBI Taxonomy" id="6326"/>
    <lineage>
        <taxon>Eukaryota</taxon>
        <taxon>Metazoa</taxon>
        <taxon>Ecdysozoa</taxon>
        <taxon>Nematoda</taxon>
        <taxon>Chromadorea</taxon>
        <taxon>Rhabditida</taxon>
        <taxon>Tylenchina</taxon>
        <taxon>Tylenchomorpha</taxon>
        <taxon>Aphelenchoidea</taxon>
        <taxon>Aphelenchoididae</taxon>
        <taxon>Bursaphelenchus</taxon>
    </lineage>
</organism>
<evidence type="ECO:0000313" key="10">
    <source>
        <dbReference type="WBParaSite" id="BXY_0426800.1"/>
    </source>
</evidence>
<evidence type="ECO:0000256" key="5">
    <source>
        <dbReference type="SAM" id="Phobius"/>
    </source>
</evidence>
<protein>
    <submittedName>
        <fullName evidence="7">(pine wood nematode) hypothetical protein</fullName>
    </submittedName>
    <submittedName>
        <fullName evidence="10">Metallophos domain-containing protein</fullName>
    </submittedName>
</protein>
<evidence type="ECO:0000259" key="6">
    <source>
        <dbReference type="Pfam" id="PF00149"/>
    </source>
</evidence>
<keyword evidence="4 5" id="KW-0472">Membrane</keyword>
<feature type="domain" description="Calcineurin-like phosphoesterase" evidence="6">
    <location>
        <begin position="48"/>
        <end position="235"/>
    </location>
</feature>
<keyword evidence="3 5" id="KW-1133">Transmembrane helix</keyword>
<dbReference type="Proteomes" id="UP000095284">
    <property type="component" value="Unplaced"/>
</dbReference>
<dbReference type="GO" id="GO:0016787">
    <property type="term" value="F:hydrolase activity"/>
    <property type="evidence" value="ECO:0007669"/>
    <property type="project" value="InterPro"/>
</dbReference>
<evidence type="ECO:0000256" key="4">
    <source>
        <dbReference type="ARBA" id="ARBA00023136"/>
    </source>
</evidence>
<evidence type="ECO:0000313" key="8">
    <source>
        <dbReference type="Proteomes" id="UP000095284"/>
    </source>
</evidence>
<dbReference type="Gene3D" id="3.60.21.10">
    <property type="match status" value="1"/>
</dbReference>
<gene>
    <name evidence="7" type="ORF">BXYJ_LOCUS8269</name>
</gene>
<name>A0A1I7RU60_BURXY</name>
<dbReference type="Pfam" id="PF00149">
    <property type="entry name" value="Metallophos"/>
    <property type="match status" value="1"/>
</dbReference>
<dbReference type="OrthoDB" id="5977743at2759"/>
<dbReference type="PANTHER" id="PTHR13315">
    <property type="entry name" value="METALLO PHOSPHOESTERASE RELATED"/>
    <property type="match status" value="1"/>
</dbReference>
<dbReference type="EMBL" id="CAJFDI010000004">
    <property type="protein sequence ID" value="CAD5224888.1"/>
    <property type="molecule type" value="Genomic_DNA"/>
</dbReference>
<evidence type="ECO:0000256" key="3">
    <source>
        <dbReference type="ARBA" id="ARBA00022989"/>
    </source>
</evidence>
<reference evidence="10" key="1">
    <citation type="submission" date="2016-11" db="UniProtKB">
        <authorList>
            <consortium name="WormBaseParasite"/>
        </authorList>
    </citation>
    <scope>IDENTIFICATION</scope>
</reference>
<dbReference type="Proteomes" id="UP000582659">
    <property type="component" value="Unassembled WGS sequence"/>
</dbReference>
<dbReference type="InterPro" id="IPR033308">
    <property type="entry name" value="PGAP5/Cdc1/Ted1"/>
</dbReference>
<evidence type="ECO:0000256" key="2">
    <source>
        <dbReference type="ARBA" id="ARBA00022692"/>
    </source>
</evidence>
<dbReference type="WBParaSite" id="BXY_0426800.1">
    <property type="protein sequence ID" value="BXY_0426800.1"/>
    <property type="gene ID" value="BXY_0426800"/>
</dbReference>
<dbReference type="GO" id="GO:0006506">
    <property type="term" value="P:GPI anchor biosynthetic process"/>
    <property type="evidence" value="ECO:0007669"/>
    <property type="project" value="InterPro"/>
</dbReference>
<dbReference type="Proteomes" id="UP000659654">
    <property type="component" value="Unassembled WGS sequence"/>
</dbReference>
<dbReference type="EMBL" id="CAJFCV020000004">
    <property type="protein sequence ID" value="CAG9113844.1"/>
    <property type="molecule type" value="Genomic_DNA"/>
</dbReference>
<proteinExistence type="predicted"/>
<dbReference type="GO" id="GO:0016020">
    <property type="term" value="C:membrane"/>
    <property type="evidence" value="ECO:0007669"/>
    <property type="project" value="UniProtKB-SubCell"/>
</dbReference>
<dbReference type="AlphaFoldDB" id="A0A1I7RU60"/>
<keyword evidence="2 5" id="KW-0812">Transmembrane</keyword>
<evidence type="ECO:0000313" key="9">
    <source>
        <dbReference type="Proteomes" id="UP000659654"/>
    </source>
</evidence>
<dbReference type="PANTHER" id="PTHR13315:SF4">
    <property type="entry name" value="METALLOPHOSPHOESTERASE, ISOFORM E"/>
    <property type="match status" value="1"/>
</dbReference>
<dbReference type="InterPro" id="IPR004843">
    <property type="entry name" value="Calcineurin-like_PHP"/>
</dbReference>